<feature type="region of interest" description="Disordered" evidence="1">
    <location>
        <begin position="131"/>
        <end position="151"/>
    </location>
</feature>
<feature type="transmembrane region" description="Helical" evidence="2">
    <location>
        <begin position="48"/>
        <end position="72"/>
    </location>
</feature>
<name>A0A931B9Y0_9ACTN</name>
<evidence type="ECO:0000313" key="4">
    <source>
        <dbReference type="Proteomes" id="UP000657385"/>
    </source>
</evidence>
<keyword evidence="4" id="KW-1185">Reference proteome</keyword>
<feature type="transmembrane region" description="Helical" evidence="2">
    <location>
        <begin position="109"/>
        <end position="126"/>
    </location>
</feature>
<keyword evidence="2" id="KW-0812">Transmembrane</keyword>
<dbReference type="RefSeq" id="WP_196198239.1">
    <property type="nucleotide sequence ID" value="NZ_JADPRT010000021.1"/>
</dbReference>
<organism evidence="3 4">
    <name type="scientific">Streptacidiphilus fuscans</name>
    <dbReference type="NCBI Taxonomy" id="2789292"/>
    <lineage>
        <taxon>Bacteria</taxon>
        <taxon>Bacillati</taxon>
        <taxon>Actinomycetota</taxon>
        <taxon>Actinomycetes</taxon>
        <taxon>Kitasatosporales</taxon>
        <taxon>Streptomycetaceae</taxon>
        <taxon>Streptacidiphilus</taxon>
    </lineage>
</organism>
<feature type="transmembrane region" description="Helical" evidence="2">
    <location>
        <begin position="84"/>
        <end position="103"/>
    </location>
</feature>
<evidence type="ECO:0000313" key="3">
    <source>
        <dbReference type="EMBL" id="MBF9073254.1"/>
    </source>
</evidence>
<proteinExistence type="predicted"/>
<accession>A0A931B9Y0</accession>
<evidence type="ECO:0000256" key="1">
    <source>
        <dbReference type="SAM" id="MobiDB-lite"/>
    </source>
</evidence>
<keyword evidence="2" id="KW-1133">Transmembrane helix</keyword>
<evidence type="ECO:0000256" key="2">
    <source>
        <dbReference type="SAM" id="Phobius"/>
    </source>
</evidence>
<dbReference type="AlphaFoldDB" id="A0A931B9Y0"/>
<protein>
    <submittedName>
        <fullName evidence="3">Uncharacterized protein</fullName>
    </submittedName>
</protein>
<comment type="caution">
    <text evidence="3">The sequence shown here is derived from an EMBL/GenBank/DDBJ whole genome shotgun (WGS) entry which is preliminary data.</text>
</comment>
<dbReference type="Proteomes" id="UP000657385">
    <property type="component" value="Unassembled WGS sequence"/>
</dbReference>
<reference evidence="3" key="1">
    <citation type="submission" date="2020-11" db="EMBL/GenBank/DDBJ databases">
        <title>Isolation and identification of active actinomycetes.</title>
        <authorList>
            <person name="Yu B."/>
        </authorList>
    </citation>
    <scope>NUCLEOTIDE SEQUENCE</scope>
    <source>
        <strain evidence="3">NEAU-YB345</strain>
    </source>
</reference>
<gene>
    <name evidence="3" type="ORF">I2501_35105</name>
</gene>
<sequence length="151" mass="15413">MRRWTAVAALVLLVLEAGVSAVVALVVGKAADYQHMSLAGVPTSAMAASAYVGFGLIALFLLLVAALLLRVAVRDVVPTKVERIVLILAAVLHGLLAAVLLALSGVWVFVPLAVTLTLLVLILFIPSDGTQQPPVREPSPGGPAAPAAPAA</sequence>
<keyword evidence="2" id="KW-0472">Membrane</keyword>
<dbReference type="EMBL" id="JADPRT010000021">
    <property type="protein sequence ID" value="MBF9073254.1"/>
    <property type="molecule type" value="Genomic_DNA"/>
</dbReference>